<proteinExistence type="predicted"/>
<feature type="domain" description="BioF2-like acetyltransferase" evidence="1">
    <location>
        <begin position="192"/>
        <end position="337"/>
    </location>
</feature>
<organism evidence="2 3">
    <name type="scientific">Mesorhizobium hungaricum</name>
    <dbReference type="NCBI Taxonomy" id="1566387"/>
    <lineage>
        <taxon>Bacteria</taxon>
        <taxon>Pseudomonadati</taxon>
        <taxon>Pseudomonadota</taxon>
        <taxon>Alphaproteobacteria</taxon>
        <taxon>Hyphomicrobiales</taxon>
        <taxon>Phyllobacteriaceae</taxon>
        <taxon>Mesorhizobium</taxon>
    </lineage>
</organism>
<dbReference type="Proteomes" id="UP000094412">
    <property type="component" value="Unassembled WGS sequence"/>
</dbReference>
<dbReference type="STRING" id="1566387.QV13_11435"/>
<evidence type="ECO:0000313" key="3">
    <source>
        <dbReference type="Proteomes" id="UP000094412"/>
    </source>
</evidence>
<dbReference type="AlphaFoldDB" id="A0A1C2DVR4"/>
<sequence length="400" mass="44851">MSAVSLSSQTGAVAMRDDIATVATTLEQVEALRPAWNTLPVVDIDSDIDYFMTVVKHAKQVVRPHVVHIRRDDGSSLIAVARLENLPVAFRFGYRTLGRVTLRAIVVTFDGILGARTREDEALVMRHLTDAFKSGKADLLLMRNVDIESTLYQEATAATGTARRAHGQPAAPRWVACMAGSLEQFLESRSVKTRETLRRHDRRLTDKFGDRLRLHRWRSLEDLPRICSDMETVAAKSYQRGLGVGYLGDPMQRGLIELGLERGWHRTWMLSIDEQPVAFWTGLAYAGTFFAGTPGFDPEYGKYSVGRLTMLRMIEDLCADPDIKCLDFGHGDAEYKSAYAQRIRMESDVMLAARRPWPMLVVLAVSALAMINKQARRFAENTELGRRLKAGWRHGKAQGG</sequence>
<evidence type="ECO:0000259" key="1">
    <source>
        <dbReference type="Pfam" id="PF13480"/>
    </source>
</evidence>
<dbReference type="SUPFAM" id="SSF55729">
    <property type="entry name" value="Acyl-CoA N-acyltransferases (Nat)"/>
    <property type="match status" value="1"/>
</dbReference>
<evidence type="ECO:0000313" key="2">
    <source>
        <dbReference type="EMBL" id="OCX18837.1"/>
    </source>
</evidence>
<keyword evidence="3" id="KW-1185">Reference proteome</keyword>
<comment type="caution">
    <text evidence="2">The sequence shown here is derived from an EMBL/GenBank/DDBJ whole genome shotgun (WGS) entry which is preliminary data.</text>
</comment>
<dbReference type="InterPro" id="IPR016181">
    <property type="entry name" value="Acyl_CoA_acyltransferase"/>
</dbReference>
<dbReference type="RefSeq" id="WP_024924914.1">
    <property type="nucleotide sequence ID" value="NZ_MDEO01000031.1"/>
</dbReference>
<reference evidence="2 3" key="1">
    <citation type="submission" date="2016-08" db="EMBL/GenBank/DDBJ databases">
        <title>Whole genome sequence of Mesorhizobium sp. strain UASWS1009 isolated from industrial sewage.</title>
        <authorList>
            <person name="Crovadore J."/>
            <person name="Calmin G."/>
            <person name="Chablais R."/>
            <person name="Cochard B."/>
            <person name="Lefort F."/>
        </authorList>
    </citation>
    <scope>NUCLEOTIDE SEQUENCE [LARGE SCALE GENOMIC DNA]</scope>
    <source>
        <strain evidence="2 3">UASWS1009</strain>
    </source>
</reference>
<dbReference type="OrthoDB" id="3773784at2"/>
<protein>
    <recommendedName>
        <fullName evidence="1">BioF2-like acetyltransferase domain-containing protein</fullName>
    </recommendedName>
</protein>
<accession>A0A1C2DVR4</accession>
<dbReference type="EMBL" id="MDEO01000031">
    <property type="protein sequence ID" value="OCX18837.1"/>
    <property type="molecule type" value="Genomic_DNA"/>
</dbReference>
<dbReference type="Pfam" id="PF13480">
    <property type="entry name" value="Acetyltransf_6"/>
    <property type="match status" value="1"/>
</dbReference>
<name>A0A1C2DVR4_9HYPH</name>
<dbReference type="InterPro" id="IPR038740">
    <property type="entry name" value="BioF2-like_GNAT_dom"/>
</dbReference>
<gene>
    <name evidence="2" type="ORF">QV13_11435</name>
</gene>